<sequence>MPNQLPFGERLQAELGPARKVHRLESSPRSRVWRAELSGTPMVVKHLVDAPEADERYDREVTGLRLAARVDPPVVPRLLGTDSANRVVVLELLEHRRPREDWLIDYAAALARLHAATGPDDVGALPSWSDPTTGDIDSFLGLAGTLGVPVAPGVRTELEGLVDRLAATTADHASSHALLHGDPCPGNDLHTVDGVRFIDFEQASLGSGLVELAYLRIGFPTCWCATAPPAPVLDAAEAAYRTAWRDLTGRQVPDDLTDACAGWLLRGDALVQRAQRGTVDQLARLPRRDWTWGTATARQRLAHRLGVVSELAATGNELRGFGQLAAAVRESMLRRWPALQPLPAKRP</sequence>
<comment type="caution">
    <text evidence="1">The sequence shown here is derived from an EMBL/GenBank/DDBJ whole genome shotgun (WGS) entry which is preliminary data.</text>
</comment>
<accession>A0A931FE36</accession>
<dbReference type="EMBL" id="JADPRT010000004">
    <property type="protein sequence ID" value="MBF9068765.1"/>
    <property type="molecule type" value="Genomic_DNA"/>
</dbReference>
<dbReference type="Proteomes" id="UP000657385">
    <property type="component" value="Unassembled WGS sequence"/>
</dbReference>
<dbReference type="Gene3D" id="3.90.1200.10">
    <property type="match status" value="1"/>
</dbReference>
<proteinExistence type="predicted"/>
<protein>
    <submittedName>
        <fullName evidence="1">Phosphotransferase</fullName>
    </submittedName>
</protein>
<dbReference type="AlphaFoldDB" id="A0A931FE36"/>
<organism evidence="1 2">
    <name type="scientific">Streptacidiphilus fuscans</name>
    <dbReference type="NCBI Taxonomy" id="2789292"/>
    <lineage>
        <taxon>Bacteria</taxon>
        <taxon>Bacillati</taxon>
        <taxon>Actinomycetota</taxon>
        <taxon>Actinomycetes</taxon>
        <taxon>Kitasatosporales</taxon>
        <taxon>Streptomycetaceae</taxon>
        <taxon>Streptacidiphilus</taxon>
    </lineage>
</organism>
<name>A0A931FE36_9ACTN</name>
<keyword evidence="2" id="KW-1185">Reference proteome</keyword>
<evidence type="ECO:0000313" key="1">
    <source>
        <dbReference type="EMBL" id="MBF9068765.1"/>
    </source>
</evidence>
<evidence type="ECO:0000313" key="2">
    <source>
        <dbReference type="Proteomes" id="UP000657385"/>
    </source>
</evidence>
<dbReference type="RefSeq" id="WP_196193916.1">
    <property type="nucleotide sequence ID" value="NZ_JADPRT010000004.1"/>
</dbReference>
<dbReference type="InterPro" id="IPR011009">
    <property type="entry name" value="Kinase-like_dom_sf"/>
</dbReference>
<reference evidence="1" key="1">
    <citation type="submission" date="2020-11" db="EMBL/GenBank/DDBJ databases">
        <title>Isolation and identification of active actinomycetes.</title>
        <authorList>
            <person name="Yu B."/>
        </authorList>
    </citation>
    <scope>NUCLEOTIDE SEQUENCE</scope>
    <source>
        <strain evidence="1">NEAU-YB345</strain>
    </source>
</reference>
<dbReference type="SUPFAM" id="SSF56112">
    <property type="entry name" value="Protein kinase-like (PK-like)"/>
    <property type="match status" value="1"/>
</dbReference>
<gene>
    <name evidence="1" type="ORF">I2501_12100</name>
</gene>